<feature type="compositionally biased region" description="Basic and acidic residues" evidence="1">
    <location>
        <begin position="105"/>
        <end position="114"/>
    </location>
</feature>
<proteinExistence type="evidence at transcript level"/>
<organism evidence="3">
    <name type="scientific">Halisarca dujardinii</name>
    <name type="common">Dujardin's slime sponge</name>
    <dbReference type="NCBI Taxonomy" id="2583056"/>
    <lineage>
        <taxon>Eukaryota</taxon>
        <taxon>Metazoa</taxon>
        <taxon>Porifera</taxon>
        <taxon>Demospongiae</taxon>
        <taxon>Verongimorpha</taxon>
        <taxon>Chondrillida</taxon>
        <taxon>Halisarcidae</taxon>
        <taxon>Halisarca</taxon>
    </lineage>
</organism>
<evidence type="ECO:0000256" key="1">
    <source>
        <dbReference type="SAM" id="MobiDB-lite"/>
    </source>
</evidence>
<dbReference type="EMBL" id="OR460179">
    <property type="protein sequence ID" value="WNS50102.1"/>
    <property type="molecule type" value="mRNA"/>
</dbReference>
<dbReference type="AlphaFoldDB" id="A0AA96S103"/>
<feature type="signal peptide" evidence="2">
    <location>
        <begin position="1"/>
        <end position="24"/>
    </location>
</feature>
<sequence length="270" mass="31143">MNAPSVTWIAVHVFAFWATLAVSATTVGQARRTDSESSSALETALDEAAQSLESQSINNQIEGPNKWNVEQKVGRNGGDGILGQMLDYVDRHSDHHTSAVSKAVKMKEKNKNDQDSSNFATLHNTQSSLKSIAQNDKYLKVKKIAAAVKAKLLRIAKKKLKKIKTKKNKKMKKKMVKKKKHRKPLTIVDLIDAQRVLGHYHGSLQALYNIYYRVYTSLKAKYLRLRFKCNKIRRKQRKKSRWSGILKKRFRRNRFKPSSHRRFRLRRSRG</sequence>
<protein>
    <submittedName>
        <fullName evidence="3">Uncharacterized protein 27</fullName>
    </submittedName>
</protein>
<name>A0AA96S103_HALDU</name>
<evidence type="ECO:0000313" key="3">
    <source>
        <dbReference type="EMBL" id="WNS50102.1"/>
    </source>
</evidence>
<keyword evidence="2" id="KW-0732">Signal</keyword>
<feature type="chain" id="PRO_5041676111" evidence="2">
    <location>
        <begin position="25"/>
        <end position="270"/>
    </location>
</feature>
<accession>A0AA96S103</accession>
<reference evidence="3" key="1">
    <citation type="submission" date="2023-08" db="EMBL/GenBank/DDBJ databases">
        <authorList>
            <person name="Adameyko K."/>
            <person name="Kravchuk O."/>
            <person name="Lyupina Y."/>
        </authorList>
    </citation>
    <scope>NUCLEOTIDE SEQUENCE</scope>
</reference>
<evidence type="ECO:0000256" key="2">
    <source>
        <dbReference type="SAM" id="SignalP"/>
    </source>
</evidence>
<feature type="region of interest" description="Disordered" evidence="1">
    <location>
        <begin position="97"/>
        <end position="121"/>
    </location>
</feature>